<comment type="caution">
    <text evidence="3">The sequence shown here is derived from an EMBL/GenBank/DDBJ whole genome shotgun (WGS) entry which is preliminary data.</text>
</comment>
<keyword evidence="1" id="KW-1133">Transmembrane helix</keyword>
<dbReference type="Pfam" id="PF26011">
    <property type="entry name" value="Beta-barrel_RND_rel"/>
    <property type="match status" value="1"/>
</dbReference>
<dbReference type="HOGENOM" id="CLU_731094_0_0_9"/>
<dbReference type="EMBL" id="AGEI01000020">
    <property type="protein sequence ID" value="EHR34485.1"/>
    <property type="molecule type" value="Genomic_DNA"/>
</dbReference>
<evidence type="ECO:0000313" key="3">
    <source>
        <dbReference type="EMBL" id="EHR34485.1"/>
    </source>
</evidence>
<name>H3NN81_9FIRM</name>
<dbReference type="Proteomes" id="UP000004191">
    <property type="component" value="Unassembled WGS sequence"/>
</dbReference>
<proteinExistence type="predicted"/>
<dbReference type="GeneID" id="96998791"/>
<dbReference type="STRING" id="883114.HMPREF9709_00792"/>
<dbReference type="InterPro" id="IPR058729">
    <property type="entry name" value="Beta-barrel_RND-rel"/>
</dbReference>
<feature type="domain" description="RND related beta-barrel" evidence="2">
    <location>
        <begin position="242"/>
        <end position="287"/>
    </location>
</feature>
<organism evidence="3 4">
    <name type="scientific">Helcococcus kunzii ATCC 51366</name>
    <dbReference type="NCBI Taxonomy" id="883114"/>
    <lineage>
        <taxon>Bacteria</taxon>
        <taxon>Bacillati</taxon>
        <taxon>Bacillota</taxon>
        <taxon>Tissierellia</taxon>
        <taxon>Tissierellales</taxon>
        <taxon>Peptoniphilaceae</taxon>
        <taxon>Helcococcus</taxon>
    </lineage>
</organism>
<protein>
    <recommendedName>
        <fullName evidence="2">RND related beta-barrel domain-containing protein</fullName>
    </recommendedName>
</protein>
<evidence type="ECO:0000256" key="1">
    <source>
        <dbReference type="SAM" id="Phobius"/>
    </source>
</evidence>
<reference evidence="3 4" key="1">
    <citation type="submission" date="2012-01" db="EMBL/GenBank/DDBJ databases">
        <title>The Genome Sequence of Helcococcus kunzii ATCC 51366.</title>
        <authorList>
            <consortium name="The Broad Institute Genome Sequencing Platform"/>
            <person name="Earl A."/>
            <person name="Ward D."/>
            <person name="Feldgarden M."/>
            <person name="Gevers D."/>
            <person name="Huys G."/>
            <person name="Young S.K."/>
            <person name="Zeng Q."/>
            <person name="Gargeya S."/>
            <person name="Fitzgerald M."/>
            <person name="Haas B."/>
            <person name="Abouelleil A."/>
            <person name="Alvarado L."/>
            <person name="Arachchi H.M."/>
            <person name="Berlin A."/>
            <person name="Chapman S.B."/>
            <person name="Gearin G."/>
            <person name="Goldberg J."/>
            <person name="Griggs A."/>
            <person name="Gujja S."/>
            <person name="Hansen M."/>
            <person name="Heiman D."/>
            <person name="Howarth C."/>
            <person name="Larimer J."/>
            <person name="Lui A."/>
            <person name="MacDonald P.J.P."/>
            <person name="McCowen C."/>
            <person name="Montmayeur A."/>
            <person name="Murphy C."/>
            <person name="Neiman D."/>
            <person name="Pearson M."/>
            <person name="Priest M."/>
            <person name="Roberts A."/>
            <person name="Saif S."/>
            <person name="Shea T."/>
            <person name="Sisk P."/>
            <person name="Stolte C."/>
            <person name="Sykes S."/>
            <person name="Wortman J."/>
            <person name="Nusbaum C."/>
            <person name="Birren B."/>
        </authorList>
    </citation>
    <scope>NUCLEOTIDE SEQUENCE [LARGE SCALE GENOMIC DNA]</scope>
    <source>
        <strain evidence="3 4">ATCC 51366</strain>
    </source>
</reference>
<evidence type="ECO:0000259" key="2">
    <source>
        <dbReference type="Pfam" id="PF26011"/>
    </source>
</evidence>
<keyword evidence="1" id="KW-0812">Transmembrane</keyword>
<feature type="transmembrane region" description="Helical" evidence="1">
    <location>
        <begin position="7"/>
        <end position="27"/>
    </location>
</feature>
<dbReference type="OrthoDB" id="1701280at2"/>
<sequence>MNKLKRNSLYIIILFIAILSIVFAFVYKKINSNNKDKSLYNIGNLQEINKDINSSGVAIFDEYVLENFSGIEIQTDNSKVYRADNVIEGTNNNDATETANVLLNLLNNSKIEDNINDSKSFDSIKKNIFNGKINNLNINYFNNVNKSSEASKNTINYLNNYLKNKAVKVESSGYLLNFYDGFESLLNVNNFNNINWDFLGSKINNNSSKIPGLKFVDSRYFYIATYLDKLYDLDKSNFNSALLTINNTNYRANLSKFSTYKNGNIVIFKMSDGIEKFLDNRFFDMNINFGFSKGYKIPKQALIKIDNVLGVFYLDNKEIVRFTPVSLIQEFEKEVYISNNINDIFPSIISESKIEFETLKPFTKILLNPQNYKEGDKY</sequence>
<evidence type="ECO:0000313" key="4">
    <source>
        <dbReference type="Proteomes" id="UP000004191"/>
    </source>
</evidence>
<gene>
    <name evidence="3" type="ORF">HMPREF9709_00792</name>
</gene>
<keyword evidence="1" id="KW-0472">Membrane</keyword>
<dbReference type="RefSeq" id="WP_005398158.1">
    <property type="nucleotide sequence ID" value="NZ_JH601088.1"/>
</dbReference>
<keyword evidence="4" id="KW-1185">Reference proteome</keyword>
<dbReference type="AlphaFoldDB" id="H3NN81"/>
<accession>H3NN81</accession>
<dbReference type="PATRIC" id="fig|883114.3.peg.784"/>